<keyword evidence="3" id="KW-1185">Reference proteome</keyword>
<gene>
    <name evidence="2" type="ORF">Krac_3290</name>
</gene>
<dbReference type="CDD" id="cd00093">
    <property type="entry name" value="HTH_XRE"/>
    <property type="match status" value="1"/>
</dbReference>
<proteinExistence type="predicted"/>
<dbReference type="OrthoDB" id="142144at2"/>
<dbReference type="Pfam" id="PF01381">
    <property type="entry name" value="HTH_3"/>
    <property type="match status" value="1"/>
</dbReference>
<reference evidence="2 3" key="1">
    <citation type="journal article" date="2011" name="Stand. Genomic Sci.">
        <title>Non-contiguous finished genome sequence and contextual data of the filamentous soil bacterium Ktedonobacter racemifer type strain (SOSP1-21).</title>
        <authorList>
            <person name="Chang Y.J."/>
            <person name="Land M."/>
            <person name="Hauser L."/>
            <person name="Chertkov O."/>
            <person name="Del Rio T.G."/>
            <person name="Nolan M."/>
            <person name="Copeland A."/>
            <person name="Tice H."/>
            <person name="Cheng J.F."/>
            <person name="Lucas S."/>
            <person name="Han C."/>
            <person name="Goodwin L."/>
            <person name="Pitluck S."/>
            <person name="Ivanova N."/>
            <person name="Ovchinikova G."/>
            <person name="Pati A."/>
            <person name="Chen A."/>
            <person name="Palaniappan K."/>
            <person name="Mavromatis K."/>
            <person name="Liolios K."/>
            <person name="Brettin T."/>
            <person name="Fiebig A."/>
            <person name="Rohde M."/>
            <person name="Abt B."/>
            <person name="Goker M."/>
            <person name="Detter J.C."/>
            <person name="Woyke T."/>
            <person name="Bristow J."/>
            <person name="Eisen J.A."/>
            <person name="Markowitz V."/>
            <person name="Hugenholtz P."/>
            <person name="Kyrpides N.C."/>
            <person name="Klenk H.P."/>
            <person name="Lapidus A."/>
        </authorList>
    </citation>
    <scope>NUCLEOTIDE SEQUENCE [LARGE SCALE GENOMIC DNA]</scope>
    <source>
        <strain evidence="3">DSM 44963</strain>
    </source>
</reference>
<protein>
    <submittedName>
        <fullName evidence="2">Helix-turn-helix domain protein</fullName>
    </submittedName>
</protein>
<dbReference type="EMBL" id="ADVG01000004">
    <property type="protein sequence ID" value="EFH82477.1"/>
    <property type="molecule type" value="Genomic_DNA"/>
</dbReference>
<dbReference type="InParanoid" id="D6U0Y7"/>
<sequence>MHTNDALRTLRESLNLSMQEVAEGANVSFRTVLRAEQGYPLNPGSRQRLCAFYGKTADELGLVPQRRRGETAYQSQPEPEIRQQVHDLDMLQAIIQKMQVAAQNLEQEEIDMNHSRRFFLQALGVAGIALTTSSEASLYLSAVTQERPGQIQKVSASTIENLAHITQQYRALHRAGVAIEDGLRGHIALIQSALENTLHEGSRRELWRIQAQSQLLARQATSRKRELGRARTWNESSIASAQYSGDAYLMGAALGHLGHLYLTWQQNPQGARQLLDQAREYAGAHPIRGWFSIVNAAIAATEENADECKTSIAQALEIAHDVSHLAEADDPYYTDFNTVGVKAFAGNCLLKVGEPVLALEQLTSIDANALSSNRHASALHDIASAYEALGDLETTQKYALRSLDKALETDRLYIIPRCITLAQKIQARAPYDSHASAIVEYAQSALQTKRLG</sequence>
<dbReference type="PROSITE" id="PS50943">
    <property type="entry name" value="HTH_CROC1"/>
    <property type="match status" value="1"/>
</dbReference>
<dbReference type="AlphaFoldDB" id="D6U0Y7"/>
<dbReference type="InterPro" id="IPR001387">
    <property type="entry name" value="Cro/C1-type_HTH"/>
</dbReference>
<dbReference type="SMART" id="SM00530">
    <property type="entry name" value="HTH_XRE"/>
    <property type="match status" value="1"/>
</dbReference>
<dbReference type="Gene3D" id="1.10.260.40">
    <property type="entry name" value="lambda repressor-like DNA-binding domains"/>
    <property type="match status" value="1"/>
</dbReference>
<evidence type="ECO:0000313" key="3">
    <source>
        <dbReference type="Proteomes" id="UP000004508"/>
    </source>
</evidence>
<organism evidence="2 3">
    <name type="scientific">Ktedonobacter racemifer DSM 44963</name>
    <dbReference type="NCBI Taxonomy" id="485913"/>
    <lineage>
        <taxon>Bacteria</taxon>
        <taxon>Bacillati</taxon>
        <taxon>Chloroflexota</taxon>
        <taxon>Ktedonobacteria</taxon>
        <taxon>Ktedonobacterales</taxon>
        <taxon>Ktedonobacteraceae</taxon>
        <taxon>Ktedonobacter</taxon>
    </lineage>
</organism>
<accession>D6U0Y7</accession>
<feature type="domain" description="HTH cro/C1-type" evidence="1">
    <location>
        <begin position="7"/>
        <end position="60"/>
    </location>
</feature>
<dbReference type="SUPFAM" id="SSF47413">
    <property type="entry name" value="lambda repressor-like DNA-binding domains"/>
    <property type="match status" value="1"/>
</dbReference>
<dbReference type="RefSeq" id="WP_007920616.1">
    <property type="nucleotide sequence ID" value="NZ_ADVG01000004.1"/>
</dbReference>
<name>D6U0Y7_KTERA</name>
<comment type="caution">
    <text evidence="2">The sequence shown here is derived from an EMBL/GenBank/DDBJ whole genome shotgun (WGS) entry which is preliminary data.</text>
</comment>
<evidence type="ECO:0000259" key="1">
    <source>
        <dbReference type="PROSITE" id="PS50943"/>
    </source>
</evidence>
<dbReference type="GO" id="GO:0003677">
    <property type="term" value="F:DNA binding"/>
    <property type="evidence" value="ECO:0007669"/>
    <property type="project" value="InterPro"/>
</dbReference>
<dbReference type="InterPro" id="IPR010982">
    <property type="entry name" value="Lambda_DNA-bd_dom_sf"/>
</dbReference>
<evidence type="ECO:0000313" key="2">
    <source>
        <dbReference type="EMBL" id="EFH82477.1"/>
    </source>
</evidence>
<dbReference type="Proteomes" id="UP000004508">
    <property type="component" value="Unassembled WGS sequence"/>
</dbReference>